<dbReference type="AlphaFoldDB" id="A0A2S4L4X3"/>
<reference evidence="1 2" key="1">
    <citation type="submission" date="2018-01" db="EMBL/GenBank/DDBJ databases">
        <title>Harnessing the power of phylogenomics to disentangle the directionality and signatures of interkingdom host jumping in the parasitic fungal genus Tolypocladium.</title>
        <authorList>
            <person name="Quandt C.A."/>
            <person name="Patterson W."/>
            <person name="Spatafora J.W."/>
        </authorList>
    </citation>
    <scope>NUCLEOTIDE SEQUENCE [LARGE SCALE GENOMIC DNA]</scope>
    <source>
        <strain evidence="1 2">NRBC 100945</strain>
    </source>
</reference>
<gene>
    <name evidence="1" type="ORF">TPAR_02334</name>
</gene>
<organism evidence="1 2">
    <name type="scientific">Tolypocladium paradoxum</name>
    <dbReference type="NCBI Taxonomy" id="94208"/>
    <lineage>
        <taxon>Eukaryota</taxon>
        <taxon>Fungi</taxon>
        <taxon>Dikarya</taxon>
        <taxon>Ascomycota</taxon>
        <taxon>Pezizomycotina</taxon>
        <taxon>Sordariomycetes</taxon>
        <taxon>Hypocreomycetidae</taxon>
        <taxon>Hypocreales</taxon>
        <taxon>Ophiocordycipitaceae</taxon>
        <taxon>Tolypocladium</taxon>
    </lineage>
</organism>
<dbReference type="Proteomes" id="UP000237481">
    <property type="component" value="Unassembled WGS sequence"/>
</dbReference>
<evidence type="ECO:0000313" key="1">
    <source>
        <dbReference type="EMBL" id="POR37470.1"/>
    </source>
</evidence>
<accession>A0A2S4L4X3</accession>
<keyword evidence="2" id="KW-1185">Reference proteome</keyword>
<evidence type="ECO:0000313" key="2">
    <source>
        <dbReference type="Proteomes" id="UP000237481"/>
    </source>
</evidence>
<dbReference type="EMBL" id="PKSG01000246">
    <property type="protein sequence ID" value="POR37470.1"/>
    <property type="molecule type" value="Genomic_DNA"/>
</dbReference>
<protein>
    <submittedName>
        <fullName evidence="1">Uncharacterized protein</fullName>
    </submittedName>
</protein>
<proteinExistence type="predicted"/>
<comment type="caution">
    <text evidence="1">The sequence shown here is derived from an EMBL/GenBank/DDBJ whole genome shotgun (WGS) entry which is preliminary data.</text>
</comment>
<sequence length="68" mass="7266">MGGCVWKMETGGVPLQTPMGRRGVAQCCGSVVAGQYCTLDQGNPVDQCLFPLWLYVQLQGRGVCCGLQ</sequence>
<name>A0A2S4L4X3_9HYPO</name>